<dbReference type="Proteomes" id="UP000694397">
    <property type="component" value="Chromosome 10"/>
</dbReference>
<evidence type="ECO:0000256" key="8">
    <source>
        <dbReference type="ARBA" id="ARBA00023136"/>
    </source>
</evidence>
<dbReference type="InterPro" id="IPR000725">
    <property type="entry name" value="Olfact_rcpt"/>
</dbReference>
<keyword evidence="2 14" id="KW-1003">Cell membrane</keyword>
<evidence type="ECO:0000313" key="16">
    <source>
        <dbReference type="Ensembl" id="ENSSFOP00015048041.1"/>
    </source>
</evidence>
<reference evidence="16 17" key="1">
    <citation type="submission" date="2019-04" db="EMBL/GenBank/DDBJ databases">
        <authorList>
            <consortium name="Wellcome Sanger Institute Data Sharing"/>
        </authorList>
    </citation>
    <scope>NUCLEOTIDE SEQUENCE [LARGE SCALE GENOMIC DNA]</scope>
</reference>
<evidence type="ECO:0000256" key="11">
    <source>
        <dbReference type="ARBA" id="ARBA00023180"/>
    </source>
</evidence>
<dbReference type="InterPro" id="IPR017452">
    <property type="entry name" value="GPCR_Rhodpsn_7TM"/>
</dbReference>
<feature type="transmembrane region" description="Helical" evidence="14">
    <location>
        <begin position="61"/>
        <end position="79"/>
    </location>
</feature>
<keyword evidence="3 14" id="KW-0716">Sensory transduction</keyword>
<keyword evidence="4 13" id="KW-0812">Transmembrane</keyword>
<evidence type="ECO:0000313" key="17">
    <source>
        <dbReference type="Proteomes" id="UP000694397"/>
    </source>
</evidence>
<feature type="transmembrane region" description="Helical" evidence="14">
    <location>
        <begin position="199"/>
        <end position="227"/>
    </location>
</feature>
<dbReference type="Ensembl" id="ENSSFOT00015071646.1">
    <property type="protein sequence ID" value="ENSSFOP00015048041.1"/>
    <property type="gene ID" value="ENSSFOG00015029335.1"/>
</dbReference>
<evidence type="ECO:0000256" key="14">
    <source>
        <dbReference type="RuleBase" id="RU363047"/>
    </source>
</evidence>
<evidence type="ECO:0000256" key="13">
    <source>
        <dbReference type="RuleBase" id="RU000688"/>
    </source>
</evidence>
<evidence type="ECO:0000256" key="2">
    <source>
        <dbReference type="ARBA" id="ARBA00022475"/>
    </source>
</evidence>
<keyword evidence="7 13" id="KW-0297">G-protein coupled receptor</keyword>
<comment type="similarity">
    <text evidence="13">Belongs to the G-protein coupled receptor 1 family.</text>
</comment>
<sequence length="321" mass="35814">MSVGNQTSATDFFIVGFPGLQQNYYGLVGTVFFLVYFFTLVGNAAFLVLFTTDRNLHKPMYVLTLNLAVSDVLFSTTTLPKIIAKYWFQAGTISFTGCFVQMACVHYFATVSSFILLIMALDRYIAICYPLRYPKIITSDIILILSITSWVLSIASPIIAVIRAYPQSYCTSHTIIQCFCDLISVTALASCDNNWKIQVIAFAGAMTVLLGPLTFILFSYISIIIAVMKVANLEGRYKAFSTCSPQLCIICLYYVPRCFNYVVSIFGFNLSADIRIVMILLYSLFPPVVNPLVYCFKTTEIKETLSKRFKSIKTGVAGCNS</sequence>
<dbReference type="PANTHER" id="PTHR24242">
    <property type="entry name" value="G-PROTEIN COUPLED RECEPTOR"/>
    <property type="match status" value="1"/>
</dbReference>
<dbReference type="Gene3D" id="1.20.1070.10">
    <property type="entry name" value="Rhodopsin 7-helix transmembrane proteins"/>
    <property type="match status" value="1"/>
</dbReference>
<feature type="transmembrane region" description="Helical" evidence="14">
    <location>
        <begin position="99"/>
        <end position="121"/>
    </location>
</feature>
<proteinExistence type="inferred from homology"/>
<evidence type="ECO:0000256" key="9">
    <source>
        <dbReference type="ARBA" id="ARBA00023157"/>
    </source>
</evidence>
<evidence type="ECO:0000256" key="7">
    <source>
        <dbReference type="ARBA" id="ARBA00023040"/>
    </source>
</evidence>
<dbReference type="PROSITE" id="PS00237">
    <property type="entry name" value="G_PROTEIN_RECEP_F1_1"/>
    <property type="match status" value="1"/>
</dbReference>
<dbReference type="PRINTS" id="PR00245">
    <property type="entry name" value="OLFACTORYR"/>
</dbReference>
<evidence type="ECO:0000256" key="1">
    <source>
        <dbReference type="ARBA" id="ARBA00004651"/>
    </source>
</evidence>
<dbReference type="AlphaFoldDB" id="A0A8C9VE25"/>
<evidence type="ECO:0000256" key="10">
    <source>
        <dbReference type="ARBA" id="ARBA00023170"/>
    </source>
</evidence>
<keyword evidence="5 14" id="KW-0552">Olfaction</keyword>
<feature type="transmembrane region" description="Helical" evidence="14">
    <location>
        <begin position="24"/>
        <end position="49"/>
    </location>
</feature>
<evidence type="ECO:0000256" key="3">
    <source>
        <dbReference type="ARBA" id="ARBA00022606"/>
    </source>
</evidence>
<keyword evidence="11" id="KW-0325">Glycoprotein</keyword>
<dbReference type="InterPro" id="IPR000276">
    <property type="entry name" value="GPCR_Rhodpsn"/>
</dbReference>
<dbReference type="PROSITE" id="PS50262">
    <property type="entry name" value="G_PROTEIN_RECEP_F1_2"/>
    <property type="match status" value="1"/>
</dbReference>
<dbReference type="OrthoDB" id="6144443at2759"/>
<reference evidence="16" key="3">
    <citation type="submission" date="2025-09" db="UniProtKB">
        <authorList>
            <consortium name="Ensembl"/>
        </authorList>
    </citation>
    <scope>IDENTIFICATION</scope>
</reference>
<evidence type="ECO:0000256" key="4">
    <source>
        <dbReference type="ARBA" id="ARBA00022692"/>
    </source>
</evidence>
<keyword evidence="17" id="KW-1185">Reference proteome</keyword>
<feature type="transmembrane region" description="Helical" evidence="14">
    <location>
        <begin position="276"/>
        <end position="296"/>
    </location>
</feature>
<accession>A0A8C9VE25</accession>
<dbReference type="GO" id="GO:0004984">
    <property type="term" value="F:olfactory receptor activity"/>
    <property type="evidence" value="ECO:0007669"/>
    <property type="project" value="InterPro"/>
</dbReference>
<keyword evidence="9" id="KW-1015">Disulfide bond</keyword>
<keyword evidence="6 14" id="KW-1133">Transmembrane helix</keyword>
<dbReference type="GO" id="GO:0004930">
    <property type="term" value="F:G protein-coupled receptor activity"/>
    <property type="evidence" value="ECO:0007669"/>
    <property type="project" value="UniProtKB-KW"/>
</dbReference>
<keyword evidence="10 13" id="KW-0675">Receptor</keyword>
<feature type="domain" description="G-protein coupled receptors family 1 profile" evidence="15">
    <location>
        <begin position="42"/>
        <end position="294"/>
    </location>
</feature>
<reference evidence="16" key="2">
    <citation type="submission" date="2025-08" db="UniProtKB">
        <authorList>
            <consortium name="Ensembl"/>
        </authorList>
    </citation>
    <scope>IDENTIFICATION</scope>
</reference>
<dbReference type="GeneTree" id="ENSGT00940000161369"/>
<comment type="subcellular location">
    <subcellularLocation>
        <location evidence="1 14">Cell membrane</location>
        <topology evidence="1 14">Multi-pass membrane protein</topology>
    </subcellularLocation>
</comment>
<evidence type="ECO:0000256" key="6">
    <source>
        <dbReference type="ARBA" id="ARBA00022989"/>
    </source>
</evidence>
<keyword evidence="8 14" id="KW-0472">Membrane</keyword>
<protein>
    <recommendedName>
        <fullName evidence="14">Olfactory receptor</fullName>
    </recommendedName>
</protein>
<keyword evidence="12 13" id="KW-0807">Transducer</keyword>
<dbReference type="PANTHER" id="PTHR24242:SF359">
    <property type="entry name" value="ODORANT RECEPTOR-RELATED"/>
    <property type="match status" value="1"/>
</dbReference>
<dbReference type="GO" id="GO:0005886">
    <property type="term" value="C:plasma membrane"/>
    <property type="evidence" value="ECO:0007669"/>
    <property type="project" value="UniProtKB-SubCell"/>
</dbReference>
<organism evidence="16 17">
    <name type="scientific">Scleropages formosus</name>
    <name type="common">Asian bonytongue</name>
    <name type="synonym">Osteoglossum formosum</name>
    <dbReference type="NCBI Taxonomy" id="113540"/>
    <lineage>
        <taxon>Eukaryota</taxon>
        <taxon>Metazoa</taxon>
        <taxon>Chordata</taxon>
        <taxon>Craniata</taxon>
        <taxon>Vertebrata</taxon>
        <taxon>Euteleostomi</taxon>
        <taxon>Actinopterygii</taxon>
        <taxon>Neopterygii</taxon>
        <taxon>Teleostei</taxon>
        <taxon>Osteoglossocephala</taxon>
        <taxon>Osteoglossomorpha</taxon>
        <taxon>Osteoglossiformes</taxon>
        <taxon>Osteoglossidae</taxon>
        <taxon>Scleropages</taxon>
    </lineage>
</organism>
<dbReference type="InterPro" id="IPR050939">
    <property type="entry name" value="Olfactory_GPCR1"/>
</dbReference>
<dbReference type="SUPFAM" id="SSF81321">
    <property type="entry name" value="Family A G protein-coupled receptor-like"/>
    <property type="match status" value="1"/>
</dbReference>
<feature type="transmembrane region" description="Helical" evidence="14">
    <location>
        <begin position="141"/>
        <end position="162"/>
    </location>
</feature>
<dbReference type="PRINTS" id="PR00237">
    <property type="entry name" value="GPCRRHODOPSN"/>
</dbReference>
<evidence type="ECO:0000256" key="5">
    <source>
        <dbReference type="ARBA" id="ARBA00022725"/>
    </source>
</evidence>
<dbReference type="Pfam" id="PF13853">
    <property type="entry name" value="7tm_4"/>
    <property type="match status" value="1"/>
</dbReference>
<name>A0A8C9VE25_SCLFO</name>
<evidence type="ECO:0000259" key="15">
    <source>
        <dbReference type="PROSITE" id="PS50262"/>
    </source>
</evidence>
<evidence type="ECO:0000256" key="12">
    <source>
        <dbReference type="ARBA" id="ARBA00023224"/>
    </source>
</evidence>
<dbReference type="FunFam" id="1.20.1070.10:FF:000024">
    <property type="entry name" value="Olfactory receptor"/>
    <property type="match status" value="1"/>
</dbReference>